<reference evidence="2" key="2">
    <citation type="submission" date="2020-09" db="EMBL/GenBank/DDBJ databases">
        <authorList>
            <person name="Sun Q."/>
            <person name="Ohkuma M."/>
        </authorList>
    </citation>
    <scope>NUCLEOTIDE SEQUENCE</scope>
    <source>
        <strain evidence="2">JCM 19831</strain>
    </source>
</reference>
<dbReference type="Proteomes" id="UP000642070">
    <property type="component" value="Unassembled WGS sequence"/>
</dbReference>
<dbReference type="GO" id="GO:0016301">
    <property type="term" value="F:kinase activity"/>
    <property type="evidence" value="ECO:0007669"/>
    <property type="project" value="UniProtKB-KW"/>
</dbReference>
<keyword evidence="3" id="KW-1185">Reference proteome</keyword>
<dbReference type="PANTHER" id="PTHR18964">
    <property type="entry name" value="ROK (REPRESSOR, ORF, KINASE) FAMILY"/>
    <property type="match status" value="1"/>
</dbReference>
<evidence type="ECO:0000313" key="2">
    <source>
        <dbReference type="EMBL" id="GGM80031.1"/>
    </source>
</evidence>
<dbReference type="SUPFAM" id="SSF53067">
    <property type="entry name" value="Actin-like ATPase domain"/>
    <property type="match status" value="1"/>
</dbReference>
<dbReference type="Gene3D" id="3.30.420.40">
    <property type="match status" value="2"/>
</dbReference>
<reference evidence="2" key="1">
    <citation type="journal article" date="2014" name="Int. J. Syst. Evol. Microbiol.">
        <title>Complete genome sequence of Corynebacterium casei LMG S-19264T (=DSM 44701T), isolated from a smear-ripened cheese.</title>
        <authorList>
            <consortium name="US DOE Joint Genome Institute (JGI-PGF)"/>
            <person name="Walter F."/>
            <person name="Albersmeier A."/>
            <person name="Kalinowski J."/>
            <person name="Ruckert C."/>
        </authorList>
    </citation>
    <scope>NUCLEOTIDE SEQUENCE</scope>
    <source>
        <strain evidence="2">JCM 19831</strain>
    </source>
</reference>
<organism evidence="2 3">
    <name type="scientific">Dactylosporangium sucinum</name>
    <dbReference type="NCBI Taxonomy" id="1424081"/>
    <lineage>
        <taxon>Bacteria</taxon>
        <taxon>Bacillati</taxon>
        <taxon>Actinomycetota</taxon>
        <taxon>Actinomycetes</taxon>
        <taxon>Micromonosporales</taxon>
        <taxon>Micromonosporaceae</taxon>
        <taxon>Dactylosporangium</taxon>
    </lineage>
</organism>
<dbReference type="Pfam" id="PF00480">
    <property type="entry name" value="ROK"/>
    <property type="match status" value="1"/>
</dbReference>
<comment type="caution">
    <text evidence="2">The sequence shown here is derived from an EMBL/GenBank/DDBJ whole genome shotgun (WGS) entry which is preliminary data.</text>
</comment>
<proteinExistence type="inferred from homology"/>
<evidence type="ECO:0000256" key="1">
    <source>
        <dbReference type="ARBA" id="ARBA00006479"/>
    </source>
</evidence>
<dbReference type="RefSeq" id="WP_190256849.1">
    <property type="nucleotide sequence ID" value="NZ_BMPI01000082.1"/>
</dbReference>
<comment type="similarity">
    <text evidence="1">Belongs to the ROK (NagC/XylR) family.</text>
</comment>
<dbReference type="PANTHER" id="PTHR18964:SF169">
    <property type="entry name" value="N-ACETYLMANNOSAMINE KINASE"/>
    <property type="match status" value="1"/>
</dbReference>
<name>A0A917UC91_9ACTN</name>
<dbReference type="InterPro" id="IPR000600">
    <property type="entry name" value="ROK"/>
</dbReference>
<evidence type="ECO:0000313" key="3">
    <source>
        <dbReference type="Proteomes" id="UP000642070"/>
    </source>
</evidence>
<dbReference type="EMBL" id="BMPI01000082">
    <property type="protein sequence ID" value="GGM80031.1"/>
    <property type="molecule type" value="Genomic_DNA"/>
</dbReference>
<dbReference type="InterPro" id="IPR043129">
    <property type="entry name" value="ATPase_NBD"/>
</dbReference>
<accession>A0A917UC91</accession>
<dbReference type="AlphaFoldDB" id="A0A917UC91"/>
<gene>
    <name evidence="2" type="ORF">GCM10007977_096920</name>
</gene>
<protein>
    <submittedName>
        <fullName evidence="2">Sugar kinase</fullName>
    </submittedName>
</protein>
<keyword evidence="2" id="KW-0808">Transferase</keyword>
<sequence>MTDANASGRGAWIAVDIGGTKIAAGLVDDADRILRRTRVATPAGTPAVLAAVAGLVDDLRRHADRLGVTVRAAGVGAPGVIDPATGAVRSATDILPGWAGTPLGDELRHRTGLPLAVANDVRVAAIGTARDPAVAPHREVLHVSIGTGVGGALLRHGAAWSGPHASSGELAHLLVPARGAMPCGCGRHDHLEAVVAGPAIAAAYAEHTGGGVLPLTEVAARMRAGDRVADAVIRAAGQLLGRALAGLVAAVDVDAVTLGGGVALNIAEFTDTAREALRAEALPPLRSVPVLVPAAGVDVALLGAARLARGAVAGNGRNDAVNDGTLAQEQV</sequence>
<keyword evidence="2" id="KW-0418">Kinase</keyword>